<feature type="transmembrane region" description="Helical" evidence="9">
    <location>
        <begin position="363"/>
        <end position="383"/>
    </location>
</feature>
<accession>A0A9C6XR32</accession>
<evidence type="ECO:0000256" key="1">
    <source>
        <dbReference type="ARBA" id="ARBA00004651"/>
    </source>
</evidence>
<dbReference type="PROSITE" id="PS00217">
    <property type="entry name" value="SUGAR_TRANSPORT_2"/>
    <property type="match status" value="1"/>
</dbReference>
<keyword evidence="3" id="KW-1003">Cell membrane</keyword>
<dbReference type="PRINTS" id="PR00171">
    <property type="entry name" value="SUGRTRNSPORT"/>
</dbReference>
<keyword evidence="4" id="KW-0762">Sugar transport</keyword>
<dbReference type="PANTHER" id="PTHR48021">
    <property type="match status" value="1"/>
</dbReference>
<keyword evidence="2" id="KW-0813">Transport</keyword>
<feature type="transmembrane region" description="Helical" evidence="9">
    <location>
        <begin position="154"/>
        <end position="172"/>
    </location>
</feature>
<dbReference type="GeneID" id="113211546"/>
<feature type="transmembrane region" description="Helical" evidence="9">
    <location>
        <begin position="81"/>
        <end position="104"/>
    </location>
</feature>
<evidence type="ECO:0000256" key="2">
    <source>
        <dbReference type="ARBA" id="ARBA00022448"/>
    </source>
</evidence>
<evidence type="ECO:0000256" key="4">
    <source>
        <dbReference type="ARBA" id="ARBA00022597"/>
    </source>
</evidence>
<gene>
    <name evidence="12" type="primary">LOC113211546</name>
</gene>
<dbReference type="SUPFAM" id="SSF103473">
    <property type="entry name" value="MFS general substrate transporter"/>
    <property type="match status" value="1"/>
</dbReference>
<dbReference type="InterPro" id="IPR020846">
    <property type="entry name" value="MFS_dom"/>
</dbReference>
<name>A0A9C6XR32_FRAOC</name>
<feature type="transmembrane region" description="Helical" evidence="9">
    <location>
        <begin position="178"/>
        <end position="199"/>
    </location>
</feature>
<dbReference type="InterPro" id="IPR050549">
    <property type="entry name" value="MFS_Trehalose_Transporter"/>
</dbReference>
<evidence type="ECO:0000313" key="11">
    <source>
        <dbReference type="Proteomes" id="UP000504606"/>
    </source>
</evidence>
<comment type="subcellular location">
    <subcellularLocation>
        <location evidence="1">Cell membrane</location>
        <topology evidence="1">Multi-pass membrane protein</topology>
    </subcellularLocation>
</comment>
<dbReference type="PROSITE" id="PS00216">
    <property type="entry name" value="SUGAR_TRANSPORT_1"/>
    <property type="match status" value="1"/>
</dbReference>
<evidence type="ECO:0000256" key="6">
    <source>
        <dbReference type="ARBA" id="ARBA00022989"/>
    </source>
</evidence>
<evidence type="ECO:0000256" key="5">
    <source>
        <dbReference type="ARBA" id="ARBA00022692"/>
    </source>
</evidence>
<dbReference type="PANTHER" id="PTHR48021:SF1">
    <property type="entry name" value="GH07001P-RELATED"/>
    <property type="match status" value="1"/>
</dbReference>
<dbReference type="Pfam" id="PF00083">
    <property type="entry name" value="Sugar_tr"/>
    <property type="match status" value="1"/>
</dbReference>
<dbReference type="InterPro" id="IPR003663">
    <property type="entry name" value="Sugar/inositol_transpt"/>
</dbReference>
<feature type="transmembrane region" description="Helical" evidence="9">
    <location>
        <begin position="390"/>
        <end position="415"/>
    </location>
</feature>
<feature type="transmembrane region" description="Helical" evidence="9">
    <location>
        <begin position="124"/>
        <end position="142"/>
    </location>
</feature>
<evidence type="ECO:0000256" key="8">
    <source>
        <dbReference type="SAM" id="Coils"/>
    </source>
</evidence>
<dbReference type="InterPro" id="IPR005828">
    <property type="entry name" value="MFS_sugar_transport-like"/>
</dbReference>
<dbReference type="Pfam" id="PF20998">
    <property type="entry name" value="Nol11_C"/>
    <property type="match status" value="1"/>
</dbReference>
<evidence type="ECO:0000256" key="3">
    <source>
        <dbReference type="ARBA" id="ARBA00022475"/>
    </source>
</evidence>
<evidence type="ECO:0000256" key="9">
    <source>
        <dbReference type="SAM" id="Phobius"/>
    </source>
</evidence>
<evidence type="ECO:0000259" key="10">
    <source>
        <dbReference type="PROSITE" id="PS50850"/>
    </source>
</evidence>
<dbReference type="GO" id="GO:0022857">
    <property type="term" value="F:transmembrane transporter activity"/>
    <property type="evidence" value="ECO:0007669"/>
    <property type="project" value="InterPro"/>
</dbReference>
<reference evidence="12" key="1">
    <citation type="submission" date="2025-08" db="UniProtKB">
        <authorList>
            <consortium name="RefSeq"/>
        </authorList>
    </citation>
    <scope>IDENTIFICATION</scope>
    <source>
        <tissue evidence="12">Whole organism</tissue>
    </source>
</reference>
<keyword evidence="6 9" id="KW-1133">Transmembrane helix</keyword>
<organism evidence="11 12">
    <name type="scientific">Frankliniella occidentalis</name>
    <name type="common">Western flower thrips</name>
    <name type="synonym">Euthrips occidentalis</name>
    <dbReference type="NCBI Taxonomy" id="133901"/>
    <lineage>
        <taxon>Eukaryota</taxon>
        <taxon>Metazoa</taxon>
        <taxon>Ecdysozoa</taxon>
        <taxon>Arthropoda</taxon>
        <taxon>Hexapoda</taxon>
        <taxon>Insecta</taxon>
        <taxon>Pterygota</taxon>
        <taxon>Neoptera</taxon>
        <taxon>Paraneoptera</taxon>
        <taxon>Thysanoptera</taxon>
        <taxon>Terebrantia</taxon>
        <taxon>Thripoidea</taxon>
        <taxon>Thripidae</taxon>
        <taxon>Frankliniella</taxon>
    </lineage>
</organism>
<dbReference type="AlphaFoldDB" id="A0A9C6XR32"/>
<dbReference type="KEGG" id="foc:113211546"/>
<dbReference type="InterPro" id="IPR048897">
    <property type="entry name" value="Nol11_C"/>
</dbReference>
<protein>
    <submittedName>
        <fullName evidence="12">Nucleolar protein 11-like isoform X1</fullName>
    </submittedName>
</protein>
<dbReference type="RefSeq" id="XP_052128024.1">
    <property type="nucleotide sequence ID" value="XM_052272064.1"/>
</dbReference>
<proteinExistence type="predicted"/>
<dbReference type="InterPro" id="IPR036259">
    <property type="entry name" value="MFS_trans_sf"/>
</dbReference>
<dbReference type="InterPro" id="IPR005829">
    <property type="entry name" value="Sugar_transporter_CS"/>
</dbReference>
<feature type="domain" description="Major facilitator superfamily (MFS) profile" evidence="10">
    <location>
        <begin position="88"/>
        <end position="663"/>
    </location>
</feature>
<dbReference type="GO" id="GO:0005634">
    <property type="term" value="C:nucleus"/>
    <property type="evidence" value="ECO:0007669"/>
    <property type="project" value="InterPro"/>
</dbReference>
<dbReference type="GO" id="GO:0005886">
    <property type="term" value="C:plasma membrane"/>
    <property type="evidence" value="ECO:0007669"/>
    <property type="project" value="UniProtKB-SubCell"/>
</dbReference>
<keyword evidence="7 9" id="KW-0472">Membrane</keyword>
<feature type="transmembrane region" description="Helical" evidence="9">
    <location>
        <begin position="211"/>
        <end position="234"/>
    </location>
</feature>
<keyword evidence="5 9" id="KW-0812">Transmembrane</keyword>
<dbReference type="Gene3D" id="1.20.1250.20">
    <property type="entry name" value="MFS general substrate transporter like domains"/>
    <property type="match status" value="1"/>
</dbReference>
<dbReference type="Proteomes" id="UP000504606">
    <property type="component" value="Unplaced"/>
</dbReference>
<evidence type="ECO:0000313" key="12">
    <source>
        <dbReference type="RefSeq" id="XP_052128024.1"/>
    </source>
</evidence>
<feature type="coiled-coil region" evidence="8">
    <location>
        <begin position="289"/>
        <end position="316"/>
    </location>
</feature>
<feature type="transmembrane region" description="Helical" evidence="9">
    <location>
        <begin position="324"/>
        <end position="348"/>
    </location>
</feature>
<feature type="transmembrane region" description="Helical" evidence="9">
    <location>
        <begin position="240"/>
        <end position="259"/>
    </location>
</feature>
<dbReference type="OrthoDB" id="6502630at2759"/>
<keyword evidence="11" id="KW-1185">Reference proteome</keyword>
<evidence type="ECO:0000256" key="7">
    <source>
        <dbReference type="ARBA" id="ARBA00023136"/>
    </source>
</evidence>
<dbReference type="FunFam" id="1.20.1250.20:FF:000218">
    <property type="entry name" value="facilitated trehalose transporter Tret1"/>
    <property type="match status" value="1"/>
</dbReference>
<dbReference type="PROSITE" id="PS50850">
    <property type="entry name" value="MFS"/>
    <property type="match status" value="1"/>
</dbReference>
<keyword evidence="8" id="KW-0175">Coiled coil</keyword>
<sequence>MLMLMRGPGRWCGLPGLPPLACPALVQPLQALIAPCPVSTTAAMEKNGVNGHDAKAAAAALGSPSHGVQSGPEGGRMLFQYLGAGAACLFAVCMGTTMGWTSAAERLQYSNITGSDWELGSTEYSLVGAFMPLGALLAALPTGPAMAKWGRRNMMLALSPILFCAWLLIIFAQNAWMIILARLIIGAAIGSISMIAPLYSNEIAHKSVRGTLGGFFQFLHTCGVLFAYVLGWAITGPMTWISVICACVPVVAALAFFFFPDTPTWYLQQGRPEDARRSLIMFRGEDYPEHLLQAELDDISNELKAAAENKKTLKEAFTTKEAKLGLALSMNLMIVQQLSGVSAVVFYAAKIFEKAGSTLSKEVAAIVMGACLAGATLVSLFLVDRFGRRLLLLVSGAACVISNVILGIYLLILLADQKQASSWSSKDKLSAPVIYDEVGKQYIAVFNQSIVRTWDSTEVDLNKLKKLKFDHPIHSILNRSSKSEPVVVFKNGAAISLSAALSDRRKLWPGPLSSHVTIKDCFFMKLDGTDCITFVVAQEKGGVKLYISEVDSTSAPLLSVPLERADKKLLGHTVMVVEGSVSILTLWNDGQLYSLSLKKFPSEQSGVGCAIYTVKAVSLKNVVAMTQISTHHLAIYGADPSEEGAMLVIVNTQFMLVQAHQHYKLFSNNTNLWIIGTSLLLVVGNSLAVVPFILDTERLCALIGSHKPLKSKSNEVEQILEMENVSWEDADNIKSSIETNAVNRKDWVGLKSVENLVAQGYSQAMLCEELIPFLIEKVKIHDIIQLLKKLPDFPEESLVRILIFCLDSPASAFKSMKNQMENGVDSELMEVDGEDDSRDSQNALVELSQGQRILLDVIIRTPFSEAIILPYLRSRLNLPHCLALLQYIAQSLPQTANVSYSKSLLKWSAVLLDSHYQQLLLSKDECVSSTIFAIKELVESQVEYMEDLKVLQPILERVKCGQLFQKQNTLTNNFYSIETLRLY</sequence>